<dbReference type="Proteomes" id="UP000218272">
    <property type="component" value="Chromosome SCLO_1"/>
</dbReference>
<evidence type="ECO:0000313" key="4">
    <source>
        <dbReference type="EMBL" id="BAV64109.1"/>
    </source>
</evidence>
<dbReference type="GO" id="GO:0000150">
    <property type="term" value="F:DNA strand exchange activity"/>
    <property type="evidence" value="ECO:0007669"/>
    <property type="project" value="InterPro"/>
</dbReference>
<dbReference type="SUPFAM" id="SSF53041">
    <property type="entry name" value="Resolvase-like"/>
    <property type="match status" value="1"/>
</dbReference>
<dbReference type="KEGG" id="sclo:SCLO_1010690"/>
<dbReference type="Gene3D" id="3.40.50.1390">
    <property type="entry name" value="Resolvase, N-terminal catalytic domain"/>
    <property type="match status" value="1"/>
</dbReference>
<proteinExistence type="predicted"/>
<protein>
    <submittedName>
        <fullName evidence="4">Recombinase</fullName>
    </submittedName>
</protein>
<evidence type="ECO:0000256" key="1">
    <source>
        <dbReference type="SAM" id="Coils"/>
    </source>
</evidence>
<evidence type="ECO:0000259" key="3">
    <source>
        <dbReference type="PROSITE" id="PS51737"/>
    </source>
</evidence>
<dbReference type="InterPro" id="IPR038109">
    <property type="entry name" value="DNA_bind_recomb_sf"/>
</dbReference>
<dbReference type="EMBL" id="AP017655">
    <property type="protein sequence ID" value="BAV64109.1"/>
    <property type="molecule type" value="Genomic_DNA"/>
</dbReference>
<feature type="domain" description="Resolvase/invertase-type recombinase catalytic" evidence="2">
    <location>
        <begin position="3"/>
        <end position="112"/>
    </location>
</feature>
<dbReference type="PANTHER" id="PTHR30461">
    <property type="entry name" value="DNA-INVERTASE FROM LAMBDOID PROPHAGE"/>
    <property type="match status" value="1"/>
</dbReference>
<dbReference type="InterPro" id="IPR025827">
    <property type="entry name" value="Zn_ribbon_recom_dom"/>
</dbReference>
<dbReference type="RefSeq" id="WP_083949209.1">
    <property type="nucleotide sequence ID" value="NZ_AP017655.1"/>
</dbReference>
<dbReference type="CDD" id="cd00338">
    <property type="entry name" value="Ser_Recombinase"/>
    <property type="match status" value="1"/>
</dbReference>
<accession>A0A1E1F0R4</accession>
<organism evidence="4 5">
    <name type="scientific">Sphingobium cloacae</name>
    <dbReference type="NCBI Taxonomy" id="120107"/>
    <lineage>
        <taxon>Bacteria</taxon>
        <taxon>Pseudomonadati</taxon>
        <taxon>Pseudomonadota</taxon>
        <taxon>Alphaproteobacteria</taxon>
        <taxon>Sphingomonadales</taxon>
        <taxon>Sphingomonadaceae</taxon>
        <taxon>Sphingobium</taxon>
    </lineage>
</organism>
<name>A0A1E1F0R4_9SPHN</name>
<dbReference type="InterPro" id="IPR036162">
    <property type="entry name" value="Resolvase-like_N_sf"/>
</dbReference>
<dbReference type="InterPro" id="IPR006119">
    <property type="entry name" value="Resolv_N"/>
</dbReference>
<dbReference type="Gene3D" id="3.90.1750.20">
    <property type="entry name" value="Putative Large Serine Recombinase, Chain B, Domain 2"/>
    <property type="match status" value="1"/>
</dbReference>
<feature type="coiled-coil region" evidence="1">
    <location>
        <begin position="371"/>
        <end position="443"/>
    </location>
</feature>
<dbReference type="Pfam" id="PF07508">
    <property type="entry name" value="Recombinase"/>
    <property type="match status" value="1"/>
</dbReference>
<evidence type="ECO:0000259" key="2">
    <source>
        <dbReference type="PROSITE" id="PS51736"/>
    </source>
</evidence>
<keyword evidence="5" id="KW-1185">Reference proteome</keyword>
<dbReference type="InterPro" id="IPR011109">
    <property type="entry name" value="DNA_bind_recombinase_dom"/>
</dbReference>
<evidence type="ECO:0000313" key="5">
    <source>
        <dbReference type="Proteomes" id="UP000218272"/>
    </source>
</evidence>
<dbReference type="Pfam" id="PF13408">
    <property type="entry name" value="Zn_ribbon_recom"/>
    <property type="match status" value="1"/>
</dbReference>
<dbReference type="PANTHER" id="PTHR30461:SF23">
    <property type="entry name" value="DNA RECOMBINASE-RELATED"/>
    <property type="match status" value="1"/>
</dbReference>
<dbReference type="SMART" id="SM00857">
    <property type="entry name" value="Resolvase"/>
    <property type="match status" value="1"/>
</dbReference>
<gene>
    <name evidence="4" type="ORF">SCLO_1010690</name>
</gene>
<dbReference type="AlphaFoldDB" id="A0A1E1F0R4"/>
<dbReference type="Pfam" id="PF00239">
    <property type="entry name" value="Resolvase"/>
    <property type="match status" value="1"/>
</dbReference>
<dbReference type="GO" id="GO:0003677">
    <property type="term" value="F:DNA binding"/>
    <property type="evidence" value="ECO:0007669"/>
    <property type="project" value="InterPro"/>
</dbReference>
<dbReference type="PROSITE" id="PS51736">
    <property type="entry name" value="RECOMBINASES_3"/>
    <property type="match status" value="1"/>
</dbReference>
<dbReference type="PROSITE" id="PS51737">
    <property type="entry name" value="RECOMBINASE_DNA_BIND"/>
    <property type="match status" value="1"/>
</dbReference>
<feature type="domain" description="Recombinase" evidence="3">
    <location>
        <begin position="151"/>
        <end position="294"/>
    </location>
</feature>
<keyword evidence="1" id="KW-0175">Coiled coil</keyword>
<dbReference type="OrthoDB" id="7277848at2"/>
<sequence>MTRVAFYARYSSDNQREASIEDQLRICRERAQREGWQIVETYTDAAISGASMALRPGIKTLLADAQAGRFDIVLAEALDRLSRDQEDIAGLFKRLRFAGIQIVTLSEGVVDELHVGLKGTMNALFLRDLAAKIKRGQIGRILKGYSVGGISYGYRVVRRFDERGEPIRGLREIDEEQAEVIRRIFHEFASGQSGRTIAAGLNRDGIPSPFGGDWSSSTINGNLKRRSGILYNEAYIGLLVFDRIHMVKDPETGKRISRPNPPETWQIVAAPHLRIVSDELWDAVQARKKLYGGTRLHERRRPRHMFSGLVKCGCCGASYTVKSKDQLACAAHREKGTCGNGRTIRVPDLERRVLDGIRQRLLAPDAIAEFLAEYHAERKRLTAKVRQERQQIEKRLGAIERQINNIIDAIADGVATASMKSRLLEIEAEKESLTAKLAVLTESSKVVELHPASIEAYRRKVTELQDALGTDEGDRREAASVIRSLVTAIEVMPREGRGELELSVHGALAELLNLPHRKPGELPATALMVAEEGLEPPTRGL</sequence>
<dbReference type="InterPro" id="IPR050639">
    <property type="entry name" value="SSR_resolvase"/>
</dbReference>
<reference evidence="4 5" key="1">
    <citation type="submission" date="2016-10" db="EMBL/GenBank/DDBJ databases">
        <title>Complete Genome Sequence of the Nonylphenol-Degrading Bacterium Sphingobium cloacae JCM 10874T.</title>
        <authorList>
            <person name="Ootsuka M."/>
            <person name="Nishizawa T."/>
            <person name="Ohta H."/>
        </authorList>
    </citation>
    <scope>NUCLEOTIDE SEQUENCE [LARGE SCALE GENOMIC DNA]</scope>
    <source>
        <strain evidence="4 5">JCM 10874</strain>
    </source>
</reference>